<dbReference type="Gene3D" id="3.30.420.40">
    <property type="match status" value="2"/>
</dbReference>
<dbReference type="InterPro" id="IPR013126">
    <property type="entry name" value="Hsp_70_fam"/>
</dbReference>
<protein>
    <recommendedName>
        <fullName evidence="7">Hsp70 family protein</fullName>
    </recommendedName>
</protein>
<dbReference type="AlphaFoldDB" id="A0A2S6AM39"/>
<dbReference type="PANTHER" id="PTHR42749:SF1">
    <property type="entry name" value="CELL SHAPE-DETERMINING PROTEIN MREB"/>
    <property type="match status" value="1"/>
</dbReference>
<evidence type="ECO:0000256" key="1">
    <source>
        <dbReference type="ARBA" id="ARBA00022741"/>
    </source>
</evidence>
<dbReference type="PANTHER" id="PTHR42749">
    <property type="entry name" value="CELL SHAPE-DETERMINING PROTEIN MREB"/>
    <property type="match status" value="1"/>
</dbReference>
<feature type="region of interest" description="Disordered" evidence="4">
    <location>
        <begin position="454"/>
        <end position="604"/>
    </location>
</feature>
<dbReference type="InterPro" id="IPR043129">
    <property type="entry name" value="ATPase_NBD"/>
</dbReference>
<feature type="compositionally biased region" description="Low complexity" evidence="4">
    <location>
        <begin position="473"/>
        <end position="509"/>
    </location>
</feature>
<dbReference type="Gene3D" id="3.90.640.10">
    <property type="entry name" value="Actin, Chain A, domain 4"/>
    <property type="match status" value="1"/>
</dbReference>
<evidence type="ECO:0000313" key="6">
    <source>
        <dbReference type="Proteomes" id="UP000239874"/>
    </source>
</evidence>
<dbReference type="GO" id="GO:0140662">
    <property type="term" value="F:ATP-dependent protein folding chaperone"/>
    <property type="evidence" value="ECO:0007669"/>
    <property type="project" value="InterPro"/>
</dbReference>
<evidence type="ECO:0008006" key="7">
    <source>
        <dbReference type="Google" id="ProtNLM"/>
    </source>
</evidence>
<feature type="compositionally biased region" description="Pro residues" evidence="4">
    <location>
        <begin position="534"/>
        <end position="545"/>
    </location>
</feature>
<gene>
    <name evidence="5" type="ORF">C5E45_21345</name>
</gene>
<dbReference type="EMBL" id="PSZC01000015">
    <property type="protein sequence ID" value="PPJ36263.1"/>
    <property type="molecule type" value="Genomic_DNA"/>
</dbReference>
<evidence type="ECO:0000256" key="2">
    <source>
        <dbReference type="ARBA" id="ARBA00022840"/>
    </source>
</evidence>
<dbReference type="SUPFAM" id="SSF53067">
    <property type="entry name" value="Actin-like ATPase domain"/>
    <property type="match status" value="1"/>
</dbReference>
<keyword evidence="2" id="KW-0067">ATP-binding</keyword>
<dbReference type="OrthoDB" id="5173286at2"/>
<feature type="compositionally biased region" description="Low complexity" evidence="4">
    <location>
        <begin position="563"/>
        <end position="582"/>
    </location>
</feature>
<proteinExistence type="predicted"/>
<feature type="compositionally biased region" description="Low complexity" evidence="4">
    <location>
        <begin position="517"/>
        <end position="533"/>
    </location>
</feature>
<keyword evidence="1" id="KW-0547">Nucleotide-binding</keyword>
<sequence length="604" mass="60649">MTQGLTLGITVGSSRTVAATGSTSASADPENVSVHIRRHRFGSAPELSENLLSRVGDPVDILLPDGSSVAAADLVAETISQVVADFDPVSVVATVPAWWPAHIVEAQRRALDEAQRRALDEPQRRALDRADAEPVVLVAEPLAALRQLEASTPFPPDTPVVVYDSGATGTTVSVVGSGPHSGLLGEPVRSTEVSGAEFDLLTMRYVLANALGETDFDPFDPVVERELSILRNRCADAKHRLSTETATMVPVRLAGIARDVRLVRDDVEDLFRGPLADSLNLVHEAVRRAGVGIDRVGRILLTGGGASIGLLTELISGEFAIPIAPVADPGSLSARGATLLAADLYTEAQHRAAALAVPDLALDSTEPHGVSDDATTTALPAIGDRTIVAPPPADTAAPAGTSRWRRVAFIAGAAIAVGAVATGTLALGTAGSPSNSSPSPAAATSAAHAAATSAGVAPAGATDPAHPTAGSPVTVANNTGTTRAGTAAAENSAGAPVPGTAAPNSADPNSPAPNSPAPASAAAPNTPAQNSPAPNSPAPQAPPQTPVQTPSAPSVPSQPTAPSSPGGSLGNTLGNTLNDGLDQTGNTLGTVLQAPGKVLPHEGN</sequence>
<reference evidence="5 6" key="1">
    <citation type="submission" date="2018-02" db="EMBL/GenBank/DDBJ databases">
        <title>8 Nocardia nova and 1 Nocardia cyriacigeorgica strain used for evolution to TMP-SMX.</title>
        <authorList>
            <person name="Mehta H."/>
            <person name="Weng J."/>
            <person name="Shamoo Y."/>
        </authorList>
    </citation>
    <scope>NUCLEOTIDE SEQUENCE [LARGE SCALE GENOMIC DNA]</scope>
    <source>
        <strain evidence="5 6">MDA3139</strain>
    </source>
</reference>
<evidence type="ECO:0000313" key="5">
    <source>
        <dbReference type="EMBL" id="PPJ36263.1"/>
    </source>
</evidence>
<dbReference type="Pfam" id="PF00012">
    <property type="entry name" value="HSP70"/>
    <property type="match status" value="1"/>
</dbReference>
<keyword evidence="3" id="KW-0143">Chaperone</keyword>
<organism evidence="5 6">
    <name type="scientific">Nocardia nova</name>
    <dbReference type="NCBI Taxonomy" id="37330"/>
    <lineage>
        <taxon>Bacteria</taxon>
        <taxon>Bacillati</taxon>
        <taxon>Actinomycetota</taxon>
        <taxon>Actinomycetes</taxon>
        <taxon>Mycobacteriales</taxon>
        <taxon>Nocardiaceae</taxon>
        <taxon>Nocardia</taxon>
    </lineage>
</organism>
<dbReference type="Proteomes" id="UP000239874">
    <property type="component" value="Unassembled WGS sequence"/>
</dbReference>
<comment type="caution">
    <text evidence="5">The sequence shown here is derived from an EMBL/GenBank/DDBJ whole genome shotgun (WGS) entry which is preliminary data.</text>
</comment>
<accession>A0A2S6AM39</accession>
<name>A0A2S6AM39_9NOCA</name>
<evidence type="ECO:0000256" key="4">
    <source>
        <dbReference type="SAM" id="MobiDB-lite"/>
    </source>
</evidence>
<dbReference type="GO" id="GO:0005524">
    <property type="term" value="F:ATP binding"/>
    <property type="evidence" value="ECO:0007669"/>
    <property type="project" value="UniProtKB-KW"/>
</dbReference>
<evidence type="ECO:0000256" key="3">
    <source>
        <dbReference type="ARBA" id="ARBA00023186"/>
    </source>
</evidence>